<organism evidence="1 2">
    <name type="scientific">Psilocybe cyanescens</name>
    <dbReference type="NCBI Taxonomy" id="93625"/>
    <lineage>
        <taxon>Eukaryota</taxon>
        <taxon>Fungi</taxon>
        <taxon>Dikarya</taxon>
        <taxon>Basidiomycota</taxon>
        <taxon>Agaricomycotina</taxon>
        <taxon>Agaricomycetes</taxon>
        <taxon>Agaricomycetidae</taxon>
        <taxon>Agaricales</taxon>
        <taxon>Agaricineae</taxon>
        <taxon>Strophariaceae</taxon>
        <taxon>Psilocybe</taxon>
    </lineage>
</organism>
<evidence type="ECO:0000313" key="1">
    <source>
        <dbReference type="EMBL" id="PPQ88798.1"/>
    </source>
</evidence>
<reference evidence="1 2" key="1">
    <citation type="journal article" date="2018" name="Evol. Lett.">
        <title>Horizontal gene cluster transfer increased hallucinogenic mushroom diversity.</title>
        <authorList>
            <person name="Reynolds H.T."/>
            <person name="Vijayakumar V."/>
            <person name="Gluck-Thaler E."/>
            <person name="Korotkin H.B."/>
            <person name="Matheny P.B."/>
            <person name="Slot J.C."/>
        </authorList>
    </citation>
    <scope>NUCLEOTIDE SEQUENCE [LARGE SCALE GENOMIC DNA]</scope>
    <source>
        <strain evidence="1 2">2631</strain>
    </source>
</reference>
<accession>A0A409XDC8</accession>
<keyword evidence="2" id="KW-1185">Reference proteome</keyword>
<dbReference type="AlphaFoldDB" id="A0A409XDC8"/>
<dbReference type="Proteomes" id="UP000283269">
    <property type="component" value="Unassembled WGS sequence"/>
</dbReference>
<dbReference type="EMBL" id="NHYD01002025">
    <property type="protein sequence ID" value="PPQ88798.1"/>
    <property type="molecule type" value="Genomic_DNA"/>
</dbReference>
<sequence>MSTSNIYIPPEIIDLMVGNLSLPEDEATLQSCSLASRSFSSAARRRLFSTLLINACRYEYYKDRKNMGCGRYLQRSSEGVIRRSNKLVNLLANEQSNLPLLVRKLQVRIDPRRFIFQVDARLCELLSILKTRALNLNCLMLGSDAPPHDLHYCWSRDTPSEIPKHLLDICRTLPIKELQFYHLTGIPTSITAVTQCPHLRCIELYGSTFEDYGESNNTGQSNQNSGITSYFLPYGQYLVSYDNDMMMANSVDLNIRGGEDTLRFNILLGHHSTFADNSSDANIFAAVDLGRMSQLRKMTFRTKSLAEHMPNPISTLMAILNHGPAKSHKLDDVRLVVDVSMMCPTGDLKDLAQILLRNKYPRLQTVTLCLKHILLGPSSSQDETKIDGDEEKHLERYHEMRLGNVIHSSNTTSSPPLPRLQVQIEISLSLKSYEAKIRNQLQSWDYELSCA</sequence>
<gene>
    <name evidence="1" type="ORF">CVT25_010484</name>
</gene>
<evidence type="ECO:0000313" key="2">
    <source>
        <dbReference type="Proteomes" id="UP000283269"/>
    </source>
</evidence>
<proteinExistence type="predicted"/>
<comment type="caution">
    <text evidence="1">The sequence shown here is derived from an EMBL/GenBank/DDBJ whole genome shotgun (WGS) entry which is preliminary data.</text>
</comment>
<dbReference type="InParanoid" id="A0A409XDC8"/>
<protein>
    <submittedName>
        <fullName evidence="1">Uncharacterized protein</fullName>
    </submittedName>
</protein>
<name>A0A409XDC8_PSICY</name>